<protein>
    <submittedName>
        <fullName evidence="2">Uncharacterized protein</fullName>
    </submittedName>
</protein>
<gene>
    <name evidence="2" type="ORF">EU556_08020</name>
</gene>
<evidence type="ECO:0000313" key="2">
    <source>
        <dbReference type="EMBL" id="TGE07690.1"/>
    </source>
</evidence>
<keyword evidence="3" id="KW-1185">Reference proteome</keyword>
<comment type="caution">
    <text evidence="2">The sequence shown here is derived from an EMBL/GenBank/DDBJ whole genome shotgun (WGS) entry which is preliminary data.</text>
</comment>
<dbReference type="EMBL" id="SRLA01000002">
    <property type="protein sequence ID" value="TGE07690.1"/>
    <property type="molecule type" value="Genomic_DNA"/>
</dbReference>
<proteinExistence type="predicted"/>
<sequence>MTENLRYIGPTTGDFHQGEVYSTTVSIQNEMYWLSEEGRQGHPYSSLADLLRYWQPASAPWTPRDPNGQALADEGVALS</sequence>
<accession>A0A4Z0P6Q5</accession>
<dbReference type="OrthoDB" id="887333at2"/>
<feature type="region of interest" description="Disordered" evidence="1">
    <location>
        <begin position="59"/>
        <end position="79"/>
    </location>
</feature>
<reference evidence="2 3" key="1">
    <citation type="submission" date="2019-04" db="EMBL/GenBank/DDBJ databases">
        <authorList>
            <person name="Feng G."/>
            <person name="Zhang J."/>
            <person name="Zhu H."/>
        </authorList>
    </citation>
    <scope>NUCLEOTIDE SEQUENCE [LARGE SCALE GENOMIC DNA]</scope>
    <source>
        <strain evidence="2 3">92R-1</strain>
    </source>
</reference>
<organism evidence="2 3">
    <name type="scientific">Hymenobacter fodinae</name>
    <dbReference type="NCBI Taxonomy" id="2510796"/>
    <lineage>
        <taxon>Bacteria</taxon>
        <taxon>Pseudomonadati</taxon>
        <taxon>Bacteroidota</taxon>
        <taxon>Cytophagia</taxon>
        <taxon>Cytophagales</taxon>
        <taxon>Hymenobacteraceae</taxon>
        <taxon>Hymenobacter</taxon>
    </lineage>
</organism>
<evidence type="ECO:0000313" key="3">
    <source>
        <dbReference type="Proteomes" id="UP000298337"/>
    </source>
</evidence>
<name>A0A4Z0P6Q5_9BACT</name>
<dbReference type="Proteomes" id="UP000298337">
    <property type="component" value="Unassembled WGS sequence"/>
</dbReference>
<evidence type="ECO:0000256" key="1">
    <source>
        <dbReference type="SAM" id="MobiDB-lite"/>
    </source>
</evidence>
<dbReference type="AlphaFoldDB" id="A0A4Z0P6Q5"/>
<dbReference type="RefSeq" id="WP_135433003.1">
    <property type="nucleotide sequence ID" value="NZ_SRLA01000002.1"/>
</dbReference>